<dbReference type="AlphaFoldDB" id="A0A7X1AXU5"/>
<comment type="caution">
    <text evidence="1">The sequence shown here is derived from an EMBL/GenBank/DDBJ whole genome shotgun (WGS) entry which is preliminary data.</text>
</comment>
<organism evidence="1 2">
    <name type="scientific">Puniceicoccus vermicola</name>
    <dbReference type="NCBI Taxonomy" id="388746"/>
    <lineage>
        <taxon>Bacteria</taxon>
        <taxon>Pseudomonadati</taxon>
        <taxon>Verrucomicrobiota</taxon>
        <taxon>Opitutia</taxon>
        <taxon>Puniceicoccales</taxon>
        <taxon>Puniceicoccaceae</taxon>
        <taxon>Puniceicoccus</taxon>
    </lineage>
</organism>
<dbReference type="Proteomes" id="UP000525652">
    <property type="component" value="Unassembled WGS sequence"/>
</dbReference>
<dbReference type="EMBL" id="JACHVA010000075">
    <property type="protein sequence ID" value="MBC2601764.1"/>
    <property type="molecule type" value="Genomic_DNA"/>
</dbReference>
<protein>
    <submittedName>
        <fullName evidence="1">Uncharacterized protein</fullName>
    </submittedName>
</protein>
<keyword evidence="2" id="KW-1185">Reference proteome</keyword>
<evidence type="ECO:0000313" key="1">
    <source>
        <dbReference type="EMBL" id="MBC2601764.1"/>
    </source>
</evidence>
<dbReference type="RefSeq" id="WP_185692473.1">
    <property type="nucleotide sequence ID" value="NZ_JACHVA010000075.1"/>
</dbReference>
<sequence length="90" mass="10557">MRKQKQPEDYTFLEQERGRELLAKILERVVSYIPPSQNGRFLALTEEFDELDDVLTALYCELLDQEKTVDAEHVLKALNFYEGYKSLANE</sequence>
<accession>A0A7X1AXU5</accession>
<proteinExistence type="predicted"/>
<reference evidence="1 2" key="1">
    <citation type="submission" date="2020-07" db="EMBL/GenBank/DDBJ databases">
        <authorList>
            <person name="Feng X."/>
        </authorList>
    </citation>
    <scope>NUCLEOTIDE SEQUENCE [LARGE SCALE GENOMIC DNA]</scope>
    <source>
        <strain evidence="1 2">JCM14086</strain>
    </source>
</reference>
<evidence type="ECO:0000313" key="2">
    <source>
        <dbReference type="Proteomes" id="UP000525652"/>
    </source>
</evidence>
<name>A0A7X1AXU5_9BACT</name>
<gene>
    <name evidence="1" type="ORF">H5P30_08240</name>
</gene>